<keyword evidence="5 6" id="KW-0472">Membrane</keyword>
<keyword evidence="3 6" id="KW-0812">Transmembrane</keyword>
<sequence>MTISLKAAEQIGDFTVFGFGFGLVFVGLICIILICSIVGALCKSLIKDKGNGADTAVVQDAGNLAPAAVSGGYQDKGEFVAAVSAVIAEELGTDVTGIRVLSIKKLS</sequence>
<evidence type="ECO:0000256" key="5">
    <source>
        <dbReference type="ARBA" id="ARBA00023136"/>
    </source>
</evidence>
<comment type="subcellular location">
    <subcellularLocation>
        <location evidence="1">Cell membrane</location>
    </subcellularLocation>
</comment>
<feature type="transmembrane region" description="Helical" evidence="6">
    <location>
        <begin position="16"/>
        <end position="41"/>
    </location>
</feature>
<organism evidence="7 8">
    <name type="scientific">Congzhengia minquanensis</name>
    <dbReference type="NCBI Taxonomy" id="2763657"/>
    <lineage>
        <taxon>Bacteria</taxon>
        <taxon>Bacillati</taxon>
        <taxon>Bacillota</taxon>
        <taxon>Clostridia</taxon>
        <taxon>Eubacteriales</taxon>
        <taxon>Oscillospiraceae</taxon>
        <taxon>Congzhengia</taxon>
    </lineage>
</organism>
<dbReference type="InterPro" id="IPR005899">
    <property type="entry name" value="Na_pump_deCOase"/>
</dbReference>
<gene>
    <name evidence="7" type="ORF">H8698_10930</name>
</gene>
<reference evidence="7" key="1">
    <citation type="submission" date="2020-08" db="EMBL/GenBank/DDBJ databases">
        <title>Genome public.</title>
        <authorList>
            <person name="Liu C."/>
            <person name="Sun Q."/>
        </authorList>
    </citation>
    <scope>NUCLEOTIDE SEQUENCE</scope>
    <source>
        <strain evidence="7">H8</strain>
    </source>
</reference>
<dbReference type="GO" id="GO:0015081">
    <property type="term" value="F:sodium ion transmembrane transporter activity"/>
    <property type="evidence" value="ECO:0007669"/>
    <property type="project" value="InterPro"/>
</dbReference>
<dbReference type="Proteomes" id="UP000611762">
    <property type="component" value="Unassembled WGS sequence"/>
</dbReference>
<evidence type="ECO:0000313" key="8">
    <source>
        <dbReference type="Proteomes" id="UP000611762"/>
    </source>
</evidence>
<evidence type="ECO:0000256" key="1">
    <source>
        <dbReference type="ARBA" id="ARBA00004236"/>
    </source>
</evidence>
<evidence type="ECO:0000256" key="6">
    <source>
        <dbReference type="SAM" id="Phobius"/>
    </source>
</evidence>
<protein>
    <submittedName>
        <fullName evidence="7">OadG family protein</fullName>
    </submittedName>
</protein>
<dbReference type="EMBL" id="JACRSU010000004">
    <property type="protein sequence ID" value="MBC8541490.1"/>
    <property type="molecule type" value="Genomic_DNA"/>
</dbReference>
<evidence type="ECO:0000256" key="4">
    <source>
        <dbReference type="ARBA" id="ARBA00022989"/>
    </source>
</evidence>
<keyword evidence="2" id="KW-1003">Cell membrane</keyword>
<dbReference type="GO" id="GO:0005886">
    <property type="term" value="C:plasma membrane"/>
    <property type="evidence" value="ECO:0007669"/>
    <property type="project" value="UniProtKB-SubCell"/>
</dbReference>
<accession>A0A926HZS9</accession>
<dbReference type="RefSeq" id="WP_249313514.1">
    <property type="nucleotide sequence ID" value="NZ_JACRSU010000004.1"/>
</dbReference>
<evidence type="ECO:0000256" key="3">
    <source>
        <dbReference type="ARBA" id="ARBA00022692"/>
    </source>
</evidence>
<dbReference type="GO" id="GO:0036376">
    <property type="term" value="P:sodium ion export across plasma membrane"/>
    <property type="evidence" value="ECO:0007669"/>
    <property type="project" value="InterPro"/>
</dbReference>
<name>A0A926HZS9_9FIRM</name>
<dbReference type="Pfam" id="PF04277">
    <property type="entry name" value="OAD_gamma"/>
    <property type="match status" value="1"/>
</dbReference>
<dbReference type="AlphaFoldDB" id="A0A926HZS9"/>
<evidence type="ECO:0000256" key="2">
    <source>
        <dbReference type="ARBA" id="ARBA00022475"/>
    </source>
</evidence>
<evidence type="ECO:0000313" key="7">
    <source>
        <dbReference type="EMBL" id="MBC8541490.1"/>
    </source>
</evidence>
<comment type="caution">
    <text evidence="7">The sequence shown here is derived from an EMBL/GenBank/DDBJ whole genome shotgun (WGS) entry which is preliminary data.</text>
</comment>
<keyword evidence="4 6" id="KW-1133">Transmembrane helix</keyword>
<proteinExistence type="predicted"/>
<keyword evidence="8" id="KW-1185">Reference proteome</keyword>